<name>A0A1M7Y106_9BACT</name>
<gene>
    <name evidence="16" type="primary">coaX</name>
    <name evidence="17" type="ORF">SAMN02745220_01047</name>
</gene>
<dbReference type="EMBL" id="FRFE01000004">
    <property type="protein sequence ID" value="SHO45335.1"/>
    <property type="molecule type" value="Genomic_DNA"/>
</dbReference>
<dbReference type="SUPFAM" id="SSF53067">
    <property type="entry name" value="Actin-like ATPase domain"/>
    <property type="match status" value="2"/>
</dbReference>
<comment type="cofactor">
    <cofactor evidence="2">
        <name>K(+)</name>
        <dbReference type="ChEBI" id="CHEBI:29103"/>
    </cofactor>
</comment>
<organism evidence="17 18">
    <name type="scientific">Desulfopila aestuarii DSM 18488</name>
    <dbReference type="NCBI Taxonomy" id="1121416"/>
    <lineage>
        <taxon>Bacteria</taxon>
        <taxon>Pseudomonadati</taxon>
        <taxon>Thermodesulfobacteriota</taxon>
        <taxon>Desulfobulbia</taxon>
        <taxon>Desulfobulbales</taxon>
        <taxon>Desulfocapsaceae</taxon>
        <taxon>Desulfopila</taxon>
    </lineage>
</organism>
<dbReference type="NCBIfam" id="NF009855">
    <property type="entry name" value="PRK13321.1"/>
    <property type="match status" value="1"/>
</dbReference>
<evidence type="ECO:0000256" key="1">
    <source>
        <dbReference type="ARBA" id="ARBA00001206"/>
    </source>
</evidence>
<evidence type="ECO:0000256" key="14">
    <source>
        <dbReference type="ARBA" id="ARBA00038036"/>
    </source>
</evidence>
<dbReference type="GO" id="GO:0005737">
    <property type="term" value="C:cytoplasm"/>
    <property type="evidence" value="ECO:0007669"/>
    <property type="project" value="UniProtKB-SubCell"/>
</dbReference>
<comment type="caution">
    <text evidence="16">Lacks conserved residue(s) required for the propagation of feature annotation.</text>
</comment>
<feature type="binding site" evidence="16">
    <location>
        <position position="190"/>
    </location>
    <ligand>
        <name>substrate</name>
    </ligand>
</feature>
<comment type="cofactor">
    <cofactor evidence="16">
        <name>NH4(+)</name>
        <dbReference type="ChEBI" id="CHEBI:28938"/>
    </cofactor>
    <cofactor evidence="16">
        <name>K(+)</name>
        <dbReference type="ChEBI" id="CHEBI:29103"/>
    </cofactor>
    <text evidence="16">A monovalent cation. Ammonium or potassium.</text>
</comment>
<dbReference type="InterPro" id="IPR004619">
    <property type="entry name" value="Type_III_PanK"/>
</dbReference>
<dbReference type="Proteomes" id="UP000184603">
    <property type="component" value="Unassembled WGS sequence"/>
</dbReference>
<keyword evidence="7 16" id="KW-0963">Cytoplasm</keyword>
<dbReference type="GO" id="GO:0004594">
    <property type="term" value="F:pantothenate kinase activity"/>
    <property type="evidence" value="ECO:0007669"/>
    <property type="project" value="UniProtKB-UniRule"/>
</dbReference>
<dbReference type="RefSeq" id="WP_073612397.1">
    <property type="nucleotide sequence ID" value="NZ_FRFE01000004.1"/>
</dbReference>
<feature type="binding site" evidence="16">
    <location>
        <begin position="112"/>
        <end position="115"/>
    </location>
    <ligand>
        <name>substrate</name>
    </ligand>
</feature>
<comment type="function">
    <text evidence="16">Catalyzes the phosphorylation of pantothenate (Pan), the first step in CoA biosynthesis.</text>
</comment>
<keyword evidence="8 16" id="KW-0808">Transferase</keyword>
<evidence type="ECO:0000256" key="3">
    <source>
        <dbReference type="ARBA" id="ARBA00004496"/>
    </source>
</evidence>
<dbReference type="PANTHER" id="PTHR34265">
    <property type="entry name" value="TYPE III PANTOTHENATE KINASE"/>
    <property type="match status" value="1"/>
</dbReference>
<reference evidence="17 18" key="1">
    <citation type="submission" date="2016-12" db="EMBL/GenBank/DDBJ databases">
        <authorList>
            <person name="Song W.-J."/>
            <person name="Kurnit D.M."/>
        </authorList>
    </citation>
    <scope>NUCLEOTIDE SEQUENCE [LARGE SCALE GENOMIC DNA]</scope>
    <source>
        <strain evidence="17 18">DSM 18488</strain>
    </source>
</reference>
<comment type="catalytic activity">
    <reaction evidence="1 16">
        <text>(R)-pantothenate + ATP = (R)-4'-phosphopantothenate + ADP + H(+)</text>
        <dbReference type="Rhea" id="RHEA:16373"/>
        <dbReference type="ChEBI" id="CHEBI:10986"/>
        <dbReference type="ChEBI" id="CHEBI:15378"/>
        <dbReference type="ChEBI" id="CHEBI:29032"/>
        <dbReference type="ChEBI" id="CHEBI:30616"/>
        <dbReference type="ChEBI" id="CHEBI:456216"/>
        <dbReference type="EC" id="2.7.1.33"/>
    </reaction>
</comment>
<dbReference type="STRING" id="1121416.SAMN02745220_01047"/>
<comment type="subunit">
    <text evidence="5 16">Homodimer.</text>
</comment>
<keyword evidence="11 16" id="KW-0067">ATP-binding</keyword>
<evidence type="ECO:0000256" key="12">
    <source>
        <dbReference type="ARBA" id="ARBA00022958"/>
    </source>
</evidence>
<proteinExistence type="inferred from homology"/>
<feature type="active site" description="Proton acceptor" evidence="16">
    <location>
        <position position="114"/>
    </location>
</feature>
<feature type="binding site" evidence="16">
    <location>
        <position position="134"/>
    </location>
    <ligand>
        <name>K(+)</name>
        <dbReference type="ChEBI" id="CHEBI:29103"/>
    </ligand>
</feature>
<dbReference type="CDD" id="cd24015">
    <property type="entry name" value="ASKHA_NBD_PanK-III"/>
    <property type="match status" value="1"/>
</dbReference>
<evidence type="ECO:0000256" key="8">
    <source>
        <dbReference type="ARBA" id="ARBA00022679"/>
    </source>
</evidence>
<keyword evidence="13 16" id="KW-0173">Coenzyme A biosynthesis</keyword>
<keyword evidence="10 16" id="KW-0418">Kinase</keyword>
<evidence type="ECO:0000256" key="9">
    <source>
        <dbReference type="ARBA" id="ARBA00022741"/>
    </source>
</evidence>
<dbReference type="GO" id="GO:0046872">
    <property type="term" value="F:metal ion binding"/>
    <property type="evidence" value="ECO:0007669"/>
    <property type="project" value="UniProtKB-KW"/>
</dbReference>
<dbReference type="OrthoDB" id="9804707at2"/>
<evidence type="ECO:0000256" key="6">
    <source>
        <dbReference type="ARBA" id="ARBA00012102"/>
    </source>
</evidence>
<comment type="similarity">
    <text evidence="14 16">Belongs to the type III pantothenate kinase family.</text>
</comment>
<keyword evidence="16" id="KW-0479">Metal-binding</keyword>
<evidence type="ECO:0000256" key="5">
    <source>
        <dbReference type="ARBA" id="ARBA00011738"/>
    </source>
</evidence>
<feature type="binding site" evidence="16">
    <location>
        <position position="137"/>
    </location>
    <ligand>
        <name>ATP</name>
        <dbReference type="ChEBI" id="CHEBI:30616"/>
    </ligand>
</feature>
<keyword evidence="12 16" id="KW-0630">Potassium</keyword>
<comment type="subcellular location">
    <subcellularLocation>
        <location evidence="3 16">Cytoplasm</location>
    </subcellularLocation>
</comment>
<dbReference type="EC" id="2.7.1.33" evidence="6 16"/>
<dbReference type="Pfam" id="PF03309">
    <property type="entry name" value="Pan_kinase"/>
    <property type="match status" value="1"/>
</dbReference>
<keyword evidence="18" id="KW-1185">Reference proteome</keyword>
<evidence type="ECO:0000313" key="18">
    <source>
        <dbReference type="Proteomes" id="UP000184603"/>
    </source>
</evidence>
<accession>A0A1M7Y106</accession>
<evidence type="ECO:0000256" key="11">
    <source>
        <dbReference type="ARBA" id="ARBA00022840"/>
    </source>
</evidence>
<evidence type="ECO:0000256" key="7">
    <source>
        <dbReference type="ARBA" id="ARBA00022490"/>
    </source>
</evidence>
<keyword evidence="9 16" id="KW-0547">Nucleotide-binding</keyword>
<comment type="pathway">
    <text evidence="4 16">Cofactor biosynthesis; coenzyme A biosynthesis; CoA from (R)-pantothenate: step 1/5.</text>
</comment>
<protein>
    <recommendedName>
        <fullName evidence="15 16">Type III pantothenate kinase</fullName>
        <ecNumber evidence="6 16">2.7.1.33</ecNumber>
    </recommendedName>
    <alternativeName>
        <fullName evidence="16">PanK-III</fullName>
    </alternativeName>
    <alternativeName>
        <fullName evidence="16">Pantothenic acid kinase</fullName>
    </alternativeName>
</protein>
<dbReference type="HAMAP" id="MF_01274">
    <property type="entry name" value="Pantothen_kinase_3"/>
    <property type="match status" value="1"/>
</dbReference>
<dbReference type="InterPro" id="IPR043129">
    <property type="entry name" value="ATPase_NBD"/>
</dbReference>
<dbReference type="PANTHER" id="PTHR34265:SF1">
    <property type="entry name" value="TYPE III PANTOTHENATE KINASE"/>
    <property type="match status" value="1"/>
</dbReference>
<dbReference type="UniPathway" id="UPA00241">
    <property type="reaction ID" value="UER00352"/>
</dbReference>
<evidence type="ECO:0000256" key="15">
    <source>
        <dbReference type="ARBA" id="ARBA00040883"/>
    </source>
</evidence>
<feature type="binding site" evidence="16">
    <location>
        <begin position="6"/>
        <end position="13"/>
    </location>
    <ligand>
        <name>ATP</name>
        <dbReference type="ChEBI" id="CHEBI:30616"/>
    </ligand>
</feature>
<dbReference type="NCBIfam" id="TIGR00671">
    <property type="entry name" value="baf"/>
    <property type="match status" value="1"/>
</dbReference>
<evidence type="ECO:0000256" key="2">
    <source>
        <dbReference type="ARBA" id="ARBA00001958"/>
    </source>
</evidence>
<dbReference type="GO" id="GO:0015937">
    <property type="term" value="P:coenzyme A biosynthetic process"/>
    <property type="evidence" value="ECO:0007669"/>
    <property type="project" value="UniProtKB-UniRule"/>
</dbReference>
<evidence type="ECO:0000256" key="4">
    <source>
        <dbReference type="ARBA" id="ARBA00005225"/>
    </source>
</evidence>
<dbReference type="AlphaFoldDB" id="A0A1M7Y106"/>
<evidence type="ECO:0000256" key="13">
    <source>
        <dbReference type="ARBA" id="ARBA00022993"/>
    </source>
</evidence>
<evidence type="ECO:0000256" key="10">
    <source>
        <dbReference type="ARBA" id="ARBA00022777"/>
    </source>
</evidence>
<evidence type="ECO:0000313" key="17">
    <source>
        <dbReference type="EMBL" id="SHO45335.1"/>
    </source>
</evidence>
<sequence>MLFVIDVGNSHTVTGLYDGEQLVGKWRLKSDRKQTADELAISYHTLFGMEGIDTGKIKGVVLASVVPTLESAWATCCKTKFFQHLDEPLLVVSNANVNEMITIKLPNPGEVGADRLVNAIAAYRKFRTHLVVVDFGTAITFDCVTSRCEYLGGAIVPGVAISLEALSTKTAKLPHIDVSDGPDHVIGKSTVEAMKAGILYGYGAMLDGMIAKIKTELTTPEDPQMTVIATGGMATIVAPYSTTIDHIDPLLTLEGLRHIFYAKHNI</sequence>
<dbReference type="Gene3D" id="3.30.420.40">
    <property type="match status" value="2"/>
</dbReference>
<evidence type="ECO:0000256" key="16">
    <source>
        <dbReference type="HAMAP-Rule" id="MF_01274"/>
    </source>
</evidence>
<dbReference type="GO" id="GO:0005524">
    <property type="term" value="F:ATP binding"/>
    <property type="evidence" value="ECO:0007669"/>
    <property type="project" value="UniProtKB-UniRule"/>
</dbReference>